<evidence type="ECO:0000256" key="1">
    <source>
        <dbReference type="SAM" id="MobiDB-lite"/>
    </source>
</evidence>
<evidence type="ECO:0000313" key="4">
    <source>
        <dbReference type="Proteomes" id="UP000232638"/>
    </source>
</evidence>
<accession>A0A2K8UFB9</accession>
<gene>
    <name evidence="3" type="ORF">THSYN_27335</name>
</gene>
<dbReference type="InterPro" id="IPR043519">
    <property type="entry name" value="NT_sf"/>
</dbReference>
<dbReference type="EMBL" id="CP020370">
    <property type="protein sequence ID" value="AUB84283.1"/>
    <property type="molecule type" value="Genomic_DNA"/>
</dbReference>
<sequence length="198" mass="22126">MRATGHGPAYRLTQRLDSHADIWSTFAHRQHRARRVRRAHHGANRNPGRGDQPQPLKVRTAHPKPMVRAIASGGSSVICPARKPDRSRPQTDIMATISAVMKQCKTALASHYGVRFKGLILYGSVARKQADPTSDIDLLVLLSQPFDYCSELREIIDLLYPIQLESEQLISAKPVLLDAFESGSIQLYRNARREGVLV</sequence>
<dbReference type="AlphaFoldDB" id="A0A2K8UFB9"/>
<dbReference type="Proteomes" id="UP000232638">
    <property type="component" value="Chromosome"/>
</dbReference>
<proteinExistence type="predicted"/>
<dbReference type="KEGG" id="tsy:THSYN_27335"/>
<organism evidence="3 4">
    <name type="scientific">Candidatus Thiodictyon syntrophicum</name>
    <dbReference type="NCBI Taxonomy" id="1166950"/>
    <lineage>
        <taxon>Bacteria</taxon>
        <taxon>Pseudomonadati</taxon>
        <taxon>Pseudomonadota</taxon>
        <taxon>Gammaproteobacteria</taxon>
        <taxon>Chromatiales</taxon>
        <taxon>Chromatiaceae</taxon>
        <taxon>Thiodictyon</taxon>
    </lineage>
</organism>
<feature type="region of interest" description="Disordered" evidence="1">
    <location>
        <begin position="31"/>
        <end position="57"/>
    </location>
</feature>
<feature type="domain" description="Polymerase nucleotidyl transferase" evidence="2">
    <location>
        <begin position="102"/>
        <end position="156"/>
    </location>
</feature>
<dbReference type="CDD" id="cd05403">
    <property type="entry name" value="NT_KNTase_like"/>
    <property type="match status" value="1"/>
</dbReference>
<dbReference type="Pfam" id="PF01909">
    <property type="entry name" value="NTP_transf_2"/>
    <property type="match status" value="1"/>
</dbReference>
<reference evidence="3 4" key="1">
    <citation type="submission" date="2017-03" db="EMBL/GenBank/DDBJ databases">
        <title>Complete genome sequence of Candidatus 'Thiodictyon syntrophicum' sp. nov. strain Cad16T, a photolithoautotroph purple sulfur bacterium isolated from an alpine meromictic lake.</title>
        <authorList>
            <person name="Luedin S.M."/>
            <person name="Pothier J.F."/>
            <person name="Danza F."/>
            <person name="Storelli N."/>
            <person name="Wittwer M."/>
            <person name="Tonolla M."/>
        </authorList>
    </citation>
    <scope>NUCLEOTIDE SEQUENCE [LARGE SCALE GENOMIC DNA]</scope>
    <source>
        <strain evidence="3 4">Cad16T</strain>
    </source>
</reference>
<protein>
    <recommendedName>
        <fullName evidence="2">Polymerase nucleotidyl transferase domain-containing protein</fullName>
    </recommendedName>
</protein>
<dbReference type="InterPro" id="IPR002934">
    <property type="entry name" value="Polymerase_NTP_transf_dom"/>
</dbReference>
<dbReference type="Gene3D" id="3.30.460.10">
    <property type="entry name" value="Beta Polymerase, domain 2"/>
    <property type="match status" value="1"/>
</dbReference>
<feature type="compositionally biased region" description="Basic residues" evidence="1">
    <location>
        <begin position="31"/>
        <end position="43"/>
    </location>
</feature>
<name>A0A2K8UFB9_9GAMM</name>
<evidence type="ECO:0000313" key="3">
    <source>
        <dbReference type="EMBL" id="AUB84283.1"/>
    </source>
</evidence>
<keyword evidence="4" id="KW-1185">Reference proteome</keyword>
<dbReference type="GO" id="GO:0016779">
    <property type="term" value="F:nucleotidyltransferase activity"/>
    <property type="evidence" value="ECO:0007669"/>
    <property type="project" value="InterPro"/>
</dbReference>
<evidence type="ECO:0000259" key="2">
    <source>
        <dbReference type="Pfam" id="PF01909"/>
    </source>
</evidence>
<dbReference type="SUPFAM" id="SSF81301">
    <property type="entry name" value="Nucleotidyltransferase"/>
    <property type="match status" value="1"/>
</dbReference>